<dbReference type="Pfam" id="PF05699">
    <property type="entry name" value="Dimer_Tnp_hAT"/>
    <property type="match status" value="1"/>
</dbReference>
<dbReference type="AlphaFoldDB" id="A0AAV0XQG0"/>
<proteinExistence type="predicted"/>
<accession>A0AAV0XQG0</accession>
<comment type="caution">
    <text evidence="2">The sequence shown here is derived from an EMBL/GenBank/DDBJ whole genome shotgun (WGS) entry which is preliminary data.</text>
</comment>
<name>A0AAV0XQG0_9HEMI</name>
<dbReference type="InterPro" id="IPR052717">
    <property type="entry name" value="Vacuolar_transposase_reg"/>
</dbReference>
<gene>
    <name evidence="2" type="ORF">MEUPH1_LOCUS24925</name>
</gene>
<organism evidence="2 3">
    <name type="scientific">Macrosiphum euphorbiae</name>
    <name type="common">potato aphid</name>
    <dbReference type="NCBI Taxonomy" id="13131"/>
    <lineage>
        <taxon>Eukaryota</taxon>
        <taxon>Metazoa</taxon>
        <taxon>Ecdysozoa</taxon>
        <taxon>Arthropoda</taxon>
        <taxon>Hexapoda</taxon>
        <taxon>Insecta</taxon>
        <taxon>Pterygota</taxon>
        <taxon>Neoptera</taxon>
        <taxon>Paraneoptera</taxon>
        <taxon>Hemiptera</taxon>
        <taxon>Sternorrhyncha</taxon>
        <taxon>Aphidomorpha</taxon>
        <taxon>Aphidoidea</taxon>
        <taxon>Aphididae</taxon>
        <taxon>Macrosiphini</taxon>
        <taxon>Macrosiphum</taxon>
    </lineage>
</organism>
<protein>
    <recommendedName>
        <fullName evidence="1">HAT C-terminal dimerisation domain-containing protein</fullName>
    </recommendedName>
</protein>
<dbReference type="SUPFAM" id="SSF53098">
    <property type="entry name" value="Ribonuclease H-like"/>
    <property type="match status" value="1"/>
</dbReference>
<dbReference type="InterPro" id="IPR012337">
    <property type="entry name" value="RNaseH-like_sf"/>
</dbReference>
<evidence type="ECO:0000313" key="2">
    <source>
        <dbReference type="EMBL" id="CAI6370844.1"/>
    </source>
</evidence>
<dbReference type="GO" id="GO:0005634">
    <property type="term" value="C:nucleus"/>
    <property type="evidence" value="ECO:0007669"/>
    <property type="project" value="TreeGrafter"/>
</dbReference>
<dbReference type="Proteomes" id="UP001160148">
    <property type="component" value="Unassembled WGS sequence"/>
</dbReference>
<sequence length="149" mass="16769">MLTADEIDIAKEMLLVLKPMEVATRELCGQKYVTGSTVIPLINCLIKKTESIDLTHPTALSLKRAMLENLDKSSSNQGSSDDDVERSDSLWSVHNELPYFSVVATSVPSERLFSKAGNIMTEKRNRLKGDKLQQLLFLSSLNFENWHIE</sequence>
<dbReference type="PANTHER" id="PTHR46169:SF15">
    <property type="entry name" value="INNER CENTROMERE PROTEIN A-LIKE ISOFORM X1-RELATED"/>
    <property type="match status" value="1"/>
</dbReference>
<keyword evidence="3" id="KW-1185">Reference proteome</keyword>
<reference evidence="2 3" key="1">
    <citation type="submission" date="2023-01" db="EMBL/GenBank/DDBJ databases">
        <authorList>
            <person name="Whitehead M."/>
        </authorList>
    </citation>
    <scope>NUCLEOTIDE SEQUENCE [LARGE SCALE GENOMIC DNA]</scope>
</reference>
<evidence type="ECO:0000313" key="3">
    <source>
        <dbReference type="Proteomes" id="UP001160148"/>
    </source>
</evidence>
<dbReference type="InterPro" id="IPR008906">
    <property type="entry name" value="HATC_C_dom"/>
</dbReference>
<dbReference type="EMBL" id="CARXXK010000581">
    <property type="protein sequence ID" value="CAI6370844.1"/>
    <property type="molecule type" value="Genomic_DNA"/>
</dbReference>
<dbReference type="GO" id="GO:0006357">
    <property type="term" value="P:regulation of transcription by RNA polymerase II"/>
    <property type="evidence" value="ECO:0007669"/>
    <property type="project" value="TreeGrafter"/>
</dbReference>
<dbReference type="PANTHER" id="PTHR46169">
    <property type="entry name" value="DNA REPLICATION-RELATED ELEMENT FACTOR, ISOFORM A"/>
    <property type="match status" value="1"/>
</dbReference>
<feature type="domain" description="HAT C-terminal dimerisation" evidence="1">
    <location>
        <begin position="99"/>
        <end position="139"/>
    </location>
</feature>
<evidence type="ECO:0000259" key="1">
    <source>
        <dbReference type="Pfam" id="PF05699"/>
    </source>
</evidence>
<dbReference type="GO" id="GO:0046983">
    <property type="term" value="F:protein dimerization activity"/>
    <property type="evidence" value="ECO:0007669"/>
    <property type="project" value="InterPro"/>
</dbReference>